<dbReference type="AlphaFoldDB" id="W0DZ87"/>
<dbReference type="Proteomes" id="UP000005275">
    <property type="component" value="Chromosome"/>
</dbReference>
<evidence type="ECO:0000259" key="1">
    <source>
        <dbReference type="Pfam" id="PF13468"/>
    </source>
</evidence>
<sequence length="167" mass="18113">MHWPLDRLAGRGAGRRMIGWRASGEGFCDLAMVSGSLAATREALCAADVPIARVVRWQWRRADGEKVRFSFACPHDPALPFLVSPFEPCQRHPTVVEHANGARSLSRIWLEAPAARHAELRRLIGDDPTIVLGAAPDHGVRAIALVGLGAPLDPGLLHGAEIRMAPR</sequence>
<organism evidence="2 3">
    <name type="scientific">Marichromatium purpuratum 984</name>
    <dbReference type="NCBI Taxonomy" id="765910"/>
    <lineage>
        <taxon>Bacteria</taxon>
        <taxon>Pseudomonadati</taxon>
        <taxon>Pseudomonadota</taxon>
        <taxon>Gammaproteobacteria</taxon>
        <taxon>Chromatiales</taxon>
        <taxon>Chromatiaceae</taxon>
        <taxon>Marichromatium</taxon>
    </lineage>
</organism>
<dbReference type="Pfam" id="PF13468">
    <property type="entry name" value="Glyoxalase_3"/>
    <property type="match status" value="1"/>
</dbReference>
<dbReference type="RefSeq" id="WP_025275222.1">
    <property type="nucleotide sequence ID" value="NZ_CP007031.1"/>
</dbReference>
<reference evidence="2 3" key="1">
    <citation type="submission" date="2013-12" db="EMBL/GenBank/DDBJ databases">
        <authorList>
            <consortium name="DOE Joint Genome Institute"/>
            <person name="Bryant D.A."/>
            <person name="Huntemann M."/>
            <person name="Han J."/>
            <person name="Chen A."/>
            <person name="Kyrpides N."/>
            <person name="Mavromatis K."/>
            <person name="Markowitz V."/>
            <person name="Palaniappan K."/>
            <person name="Ivanova N."/>
            <person name="Schaumberg A."/>
            <person name="Pati A."/>
            <person name="Liolios K."/>
            <person name="Nordberg H.P."/>
            <person name="Cantor M.N."/>
            <person name="Hua S.X."/>
            <person name="Woyke T."/>
        </authorList>
    </citation>
    <scope>NUCLEOTIDE SEQUENCE [LARGE SCALE GENOMIC DNA]</scope>
    <source>
        <strain evidence="2 3">984</strain>
    </source>
</reference>
<name>W0DZ87_MARPU</name>
<dbReference type="InterPro" id="IPR025870">
    <property type="entry name" value="Glyoxalase-like_dom"/>
</dbReference>
<evidence type="ECO:0000313" key="3">
    <source>
        <dbReference type="Proteomes" id="UP000005275"/>
    </source>
</evidence>
<dbReference type="KEGG" id="mpur:MARPU_08710"/>
<protein>
    <recommendedName>
        <fullName evidence="1">Glyoxalase-like domain-containing protein</fullName>
    </recommendedName>
</protein>
<dbReference type="eggNOG" id="COG0346">
    <property type="taxonomic scope" value="Bacteria"/>
</dbReference>
<feature type="domain" description="Glyoxalase-like" evidence="1">
    <location>
        <begin position="19"/>
        <end position="118"/>
    </location>
</feature>
<accession>W0DZ87</accession>
<dbReference type="STRING" id="765910.MARPU_08710"/>
<evidence type="ECO:0000313" key="2">
    <source>
        <dbReference type="EMBL" id="AHF03935.1"/>
    </source>
</evidence>
<dbReference type="Gene3D" id="3.10.180.10">
    <property type="entry name" value="2,3-Dihydroxybiphenyl 1,2-Dioxygenase, domain 1"/>
    <property type="match status" value="1"/>
</dbReference>
<gene>
    <name evidence="2" type="ORF">MARPU_08710</name>
</gene>
<dbReference type="EMBL" id="CP007031">
    <property type="protein sequence ID" value="AHF03935.1"/>
    <property type="molecule type" value="Genomic_DNA"/>
</dbReference>
<keyword evidence="3" id="KW-1185">Reference proteome</keyword>
<proteinExistence type="predicted"/>
<dbReference type="HOGENOM" id="CLU_107591_0_0_6"/>
<dbReference type="InterPro" id="IPR029068">
    <property type="entry name" value="Glyas_Bleomycin-R_OHBP_Dase"/>
</dbReference>